<gene>
    <name evidence="2" type="ORF">CC1G_03184</name>
</gene>
<feature type="chain" id="PRO_5002725180" description="Antigenic cell wall galactomannoprotein" evidence="1">
    <location>
        <begin position="24"/>
        <end position="188"/>
    </location>
</feature>
<keyword evidence="1" id="KW-0732">Signal</keyword>
<dbReference type="KEGG" id="cci:CC1G_03184"/>
<comment type="caution">
    <text evidence="2">The sequence shown here is derived from an EMBL/GenBank/DDBJ whole genome shotgun (WGS) entry which is preliminary data.</text>
</comment>
<dbReference type="OMA" id="ETANTDM"/>
<reference evidence="2 3" key="1">
    <citation type="journal article" date="2010" name="Proc. Natl. Acad. Sci. U.S.A.">
        <title>Insights into evolution of multicellular fungi from the assembled chromosomes of the mushroom Coprinopsis cinerea (Coprinus cinereus).</title>
        <authorList>
            <person name="Stajich J.E."/>
            <person name="Wilke S.K."/>
            <person name="Ahren D."/>
            <person name="Au C.H."/>
            <person name="Birren B.W."/>
            <person name="Borodovsky M."/>
            <person name="Burns C."/>
            <person name="Canback B."/>
            <person name="Casselton L.A."/>
            <person name="Cheng C.K."/>
            <person name="Deng J."/>
            <person name="Dietrich F.S."/>
            <person name="Fargo D.C."/>
            <person name="Farman M.L."/>
            <person name="Gathman A.C."/>
            <person name="Goldberg J."/>
            <person name="Guigo R."/>
            <person name="Hoegger P.J."/>
            <person name="Hooker J.B."/>
            <person name="Huggins A."/>
            <person name="James T.Y."/>
            <person name="Kamada T."/>
            <person name="Kilaru S."/>
            <person name="Kodira C."/>
            <person name="Kues U."/>
            <person name="Kupfer D."/>
            <person name="Kwan H.S."/>
            <person name="Lomsadze A."/>
            <person name="Li W."/>
            <person name="Lilly W.W."/>
            <person name="Ma L.J."/>
            <person name="Mackey A.J."/>
            <person name="Manning G."/>
            <person name="Martin F."/>
            <person name="Muraguchi H."/>
            <person name="Natvig D.O."/>
            <person name="Palmerini H."/>
            <person name="Ramesh M.A."/>
            <person name="Rehmeyer C.J."/>
            <person name="Roe B.A."/>
            <person name="Shenoy N."/>
            <person name="Stanke M."/>
            <person name="Ter-Hovhannisyan V."/>
            <person name="Tunlid A."/>
            <person name="Velagapudi R."/>
            <person name="Vision T.J."/>
            <person name="Zeng Q."/>
            <person name="Zolan M.E."/>
            <person name="Pukkila P.J."/>
        </authorList>
    </citation>
    <scope>NUCLEOTIDE SEQUENCE [LARGE SCALE GENOMIC DNA]</scope>
    <source>
        <strain evidence="3">Okayama-7 / 130 / ATCC MYA-4618 / FGSC 9003</strain>
    </source>
</reference>
<evidence type="ECO:0000313" key="3">
    <source>
        <dbReference type="Proteomes" id="UP000001861"/>
    </source>
</evidence>
<dbReference type="AlphaFoldDB" id="A8PF84"/>
<name>A8PF84_COPC7</name>
<keyword evidence="3" id="KW-1185">Reference proteome</keyword>
<sequence length="188" mass="20028">MFFVRSLLAFVAVSVASTLFASATPVVEKTQDLDDVLTVVAKLKVATDLLLPEIDTLVNRRVATEANISPLLAKLAFALDASTDKLELLSLEDDAEVGGTDEQVAREVATVYGNIVTSLDNLKTNAPEVYSATVPMFGLDKLLLKLLLTLKTIVADALKLIGELLKKTIGGLLGPLGLILTRLLLGIL</sequence>
<dbReference type="GeneID" id="6017611"/>
<evidence type="ECO:0008006" key="4">
    <source>
        <dbReference type="Google" id="ProtNLM"/>
    </source>
</evidence>
<organism evidence="2 3">
    <name type="scientific">Coprinopsis cinerea (strain Okayama-7 / 130 / ATCC MYA-4618 / FGSC 9003)</name>
    <name type="common">Inky cap fungus</name>
    <name type="synonym">Hormographiella aspergillata</name>
    <dbReference type="NCBI Taxonomy" id="240176"/>
    <lineage>
        <taxon>Eukaryota</taxon>
        <taxon>Fungi</taxon>
        <taxon>Dikarya</taxon>
        <taxon>Basidiomycota</taxon>
        <taxon>Agaricomycotina</taxon>
        <taxon>Agaricomycetes</taxon>
        <taxon>Agaricomycetidae</taxon>
        <taxon>Agaricales</taxon>
        <taxon>Agaricineae</taxon>
        <taxon>Psathyrellaceae</taxon>
        <taxon>Coprinopsis</taxon>
    </lineage>
</organism>
<dbReference type="Proteomes" id="UP000001861">
    <property type="component" value="Unassembled WGS sequence"/>
</dbReference>
<dbReference type="InParanoid" id="A8PF84"/>
<protein>
    <recommendedName>
        <fullName evidence="4">Antigenic cell wall galactomannoprotein</fullName>
    </recommendedName>
</protein>
<proteinExistence type="predicted"/>
<feature type="signal peptide" evidence="1">
    <location>
        <begin position="1"/>
        <end position="23"/>
    </location>
</feature>
<dbReference type="OrthoDB" id="2575973at2759"/>
<dbReference type="EMBL" id="AACS02000008">
    <property type="protein sequence ID" value="EAU81008.1"/>
    <property type="molecule type" value="Genomic_DNA"/>
</dbReference>
<accession>A8PF84</accession>
<dbReference type="VEuPathDB" id="FungiDB:CC1G_03184"/>
<dbReference type="RefSeq" id="XP_001840955.1">
    <property type="nucleotide sequence ID" value="XM_001840903.1"/>
</dbReference>
<evidence type="ECO:0000313" key="2">
    <source>
        <dbReference type="EMBL" id="EAU81008.1"/>
    </source>
</evidence>
<evidence type="ECO:0000256" key="1">
    <source>
        <dbReference type="SAM" id="SignalP"/>
    </source>
</evidence>